<protein>
    <submittedName>
        <fullName evidence="5">Phage tail tape measure protein</fullName>
    </submittedName>
</protein>
<evidence type="ECO:0000259" key="3">
    <source>
        <dbReference type="Pfam" id="PF06791"/>
    </source>
</evidence>
<dbReference type="InterPro" id="IPR006431">
    <property type="entry name" value="Phage_tape_meas_C"/>
</dbReference>
<accession>A0A7X5TN89</accession>
<dbReference type="RefSeq" id="WP_166698116.1">
    <property type="nucleotide sequence ID" value="NZ_JAAQTL010000001.1"/>
</dbReference>
<dbReference type="Pfam" id="PF06791">
    <property type="entry name" value="TMP_2"/>
    <property type="match status" value="1"/>
</dbReference>
<dbReference type="NCBIfam" id="TIGR01541">
    <property type="entry name" value="tape_meas_lam_C"/>
    <property type="match status" value="1"/>
</dbReference>
<dbReference type="Proteomes" id="UP000518878">
    <property type="component" value="Unassembled WGS sequence"/>
</dbReference>
<evidence type="ECO:0000256" key="2">
    <source>
        <dbReference type="SAM" id="MobiDB-lite"/>
    </source>
</evidence>
<evidence type="ECO:0000313" key="5">
    <source>
        <dbReference type="EMBL" id="NID14401.1"/>
    </source>
</evidence>
<dbReference type="Pfam" id="PF09718">
    <property type="entry name" value="Tape_meas_lam_C"/>
    <property type="match status" value="1"/>
</dbReference>
<organism evidence="5 6">
    <name type="scientific">Luteibacter yeojuensis</name>
    <dbReference type="NCBI Taxonomy" id="345309"/>
    <lineage>
        <taxon>Bacteria</taxon>
        <taxon>Pseudomonadati</taxon>
        <taxon>Pseudomonadota</taxon>
        <taxon>Gammaproteobacteria</taxon>
        <taxon>Lysobacterales</taxon>
        <taxon>Rhodanobacteraceae</taxon>
        <taxon>Luteibacter</taxon>
    </lineage>
</organism>
<evidence type="ECO:0000259" key="4">
    <source>
        <dbReference type="Pfam" id="PF09718"/>
    </source>
</evidence>
<feature type="domain" description="Bacteriophage tail tape measure N-terminal" evidence="3">
    <location>
        <begin position="122"/>
        <end position="323"/>
    </location>
</feature>
<dbReference type="InterPro" id="IPR009628">
    <property type="entry name" value="Phage_tape_measure_N"/>
</dbReference>
<keyword evidence="1" id="KW-0175">Coiled coil</keyword>
<sequence>MDLASLGIKVTQDGVKQAEDGLEKMAAAGDKAAASQDRLSEANARAGKSSNSASIRAQREELSKLIGTIDPVVAKLGQLDEQERKLSQFRAKGLIGDDDFKVYADKIEASRLALSRYADTSGKTALSQKALAAANRGIPAQFTDIATSIAGGQRPLSVLLQQGGQLKDMFGGIGPAARALGGYVLGLINPFTLLAGASIALAVAWKQGSDEAVAFNQALARTGNYAGVTASQLQDQARSISASAGTQHEAAAALAEVAGSGKFTADQIALVGKAAVDMARLTGQSTAETIRQFSDLKNEPVKAVLALNDAEHFLTTALYEQIKALQDSGREDEAATVAMKARADAVAERAKSVEQSAGLMERAWTSVASAAKKAWDAMLDVGRPDTSAEQIAKIQERMQAVRDRSGPMFADLTDRQQASILATYQKSLDQLQEKERQADQEASKKSIAAQAVQAVADSDREVEIYATREQKRVREIAAAHGRANEQVERALAAGDKASAERIRSNEAKIVAGINEKYKAPKTPKSPEISALATFKQQVDALQVKNVVGDSTALTEYQQGIARLANEMSVYMSKGGDATKAAAEFNRGQQALQKTLDLNHAKEAAANEQYALALDRRNEALRDSITAEVQRIGMGSQEYERSQKISQQYRQEANALADLALKRQMAVNGLSGGISQEQYEFDAGKIRASTAEAVKIIKDGYAQMDSSRKDWRNGVSSGYADILSDAGNVAGQTRSLFVNSFDSIADSLTNFVTKGKLDFKGLVSSILTDLARMEIRILASKALQAIFGSFDGTGGATSVAANAKGGVYDSPSLAKYSNQVVSEPTFFKFAKGGALGLMGEVPGKSEAIMPLSRGANGELGVTVHGGSAGGVVINIDVTVNSDGTSQVETSGDNRAFGKQFGDAMANAARQVVAQEIRPGGQIYTALSRK</sequence>
<evidence type="ECO:0000256" key="1">
    <source>
        <dbReference type="SAM" id="Coils"/>
    </source>
</evidence>
<feature type="region of interest" description="Disordered" evidence="2">
    <location>
        <begin position="27"/>
        <end position="55"/>
    </location>
</feature>
<name>A0A7X5TN89_9GAMM</name>
<feature type="coiled-coil region" evidence="1">
    <location>
        <begin position="421"/>
        <end position="448"/>
    </location>
</feature>
<keyword evidence="6" id="KW-1185">Reference proteome</keyword>
<feature type="domain" description="Bacteriophage tail tape measure C-terminal" evidence="4">
    <location>
        <begin position="708"/>
        <end position="783"/>
    </location>
</feature>
<dbReference type="AlphaFoldDB" id="A0A7X5TN89"/>
<evidence type="ECO:0000313" key="6">
    <source>
        <dbReference type="Proteomes" id="UP000518878"/>
    </source>
</evidence>
<comment type="caution">
    <text evidence="5">The sequence shown here is derived from an EMBL/GenBank/DDBJ whole genome shotgun (WGS) entry which is preliminary data.</text>
</comment>
<dbReference type="EMBL" id="JAAQTL010000001">
    <property type="protein sequence ID" value="NID14401.1"/>
    <property type="molecule type" value="Genomic_DNA"/>
</dbReference>
<gene>
    <name evidence="5" type="ORF">HBF32_02855</name>
</gene>
<proteinExistence type="predicted"/>
<reference evidence="5 6" key="1">
    <citation type="journal article" date="2006" name="Int. J. Syst. Evol. Microbiol.">
        <title>Dyella yeojuensis sp. nov., isolated from greenhouse soil in Korea.</title>
        <authorList>
            <person name="Kim B.Y."/>
            <person name="Weon H.Y."/>
            <person name="Lee K.H."/>
            <person name="Seok S.J."/>
            <person name="Kwon S.W."/>
            <person name="Go S.J."/>
            <person name="Stackebrandt E."/>
        </authorList>
    </citation>
    <scope>NUCLEOTIDE SEQUENCE [LARGE SCALE GENOMIC DNA]</scope>
    <source>
        <strain evidence="5 6">DSM 17673</strain>
    </source>
</reference>